<dbReference type="InterPro" id="IPR032675">
    <property type="entry name" value="LRR_dom_sf"/>
</dbReference>
<dbReference type="AlphaFoldDB" id="A0AAD7FWG0"/>
<name>A0AAD7FWG0_9AGAR</name>
<dbReference type="EMBL" id="JARKIF010000004">
    <property type="protein sequence ID" value="KAJ7641657.1"/>
    <property type="molecule type" value="Genomic_DNA"/>
</dbReference>
<keyword evidence="2" id="KW-1185">Reference proteome</keyword>
<dbReference type="Gene3D" id="3.80.10.10">
    <property type="entry name" value="Ribonuclease Inhibitor"/>
    <property type="match status" value="1"/>
</dbReference>
<evidence type="ECO:0008006" key="3">
    <source>
        <dbReference type="Google" id="ProtNLM"/>
    </source>
</evidence>
<evidence type="ECO:0000313" key="2">
    <source>
        <dbReference type="Proteomes" id="UP001221142"/>
    </source>
</evidence>
<protein>
    <recommendedName>
        <fullName evidence="3">F-box domain-containing protein</fullName>
    </recommendedName>
</protein>
<organism evidence="1 2">
    <name type="scientific">Roridomyces roridus</name>
    <dbReference type="NCBI Taxonomy" id="1738132"/>
    <lineage>
        <taxon>Eukaryota</taxon>
        <taxon>Fungi</taxon>
        <taxon>Dikarya</taxon>
        <taxon>Basidiomycota</taxon>
        <taxon>Agaricomycotina</taxon>
        <taxon>Agaricomycetes</taxon>
        <taxon>Agaricomycetidae</taxon>
        <taxon>Agaricales</taxon>
        <taxon>Marasmiineae</taxon>
        <taxon>Mycenaceae</taxon>
        <taxon>Roridomyces</taxon>
    </lineage>
</organism>
<reference evidence="1" key="1">
    <citation type="submission" date="2023-03" db="EMBL/GenBank/DDBJ databases">
        <title>Massive genome expansion in bonnet fungi (Mycena s.s.) driven by repeated elements and novel gene families across ecological guilds.</title>
        <authorList>
            <consortium name="Lawrence Berkeley National Laboratory"/>
            <person name="Harder C.B."/>
            <person name="Miyauchi S."/>
            <person name="Viragh M."/>
            <person name="Kuo A."/>
            <person name="Thoen E."/>
            <person name="Andreopoulos B."/>
            <person name="Lu D."/>
            <person name="Skrede I."/>
            <person name="Drula E."/>
            <person name="Henrissat B."/>
            <person name="Morin E."/>
            <person name="Kohler A."/>
            <person name="Barry K."/>
            <person name="LaButti K."/>
            <person name="Morin E."/>
            <person name="Salamov A."/>
            <person name="Lipzen A."/>
            <person name="Mereny Z."/>
            <person name="Hegedus B."/>
            <person name="Baldrian P."/>
            <person name="Stursova M."/>
            <person name="Weitz H."/>
            <person name="Taylor A."/>
            <person name="Grigoriev I.V."/>
            <person name="Nagy L.G."/>
            <person name="Martin F."/>
            <person name="Kauserud H."/>
        </authorList>
    </citation>
    <scope>NUCLEOTIDE SEQUENCE</scope>
    <source>
        <strain evidence="1">9284</strain>
    </source>
</reference>
<evidence type="ECO:0000313" key="1">
    <source>
        <dbReference type="EMBL" id="KAJ7641657.1"/>
    </source>
</evidence>
<gene>
    <name evidence="1" type="ORF">FB45DRAFT_1000247</name>
</gene>
<dbReference type="Proteomes" id="UP001221142">
    <property type="component" value="Unassembled WGS sequence"/>
</dbReference>
<proteinExistence type="predicted"/>
<comment type="caution">
    <text evidence="1">The sequence shown here is derived from an EMBL/GenBank/DDBJ whole genome shotgun (WGS) entry which is preliminary data.</text>
</comment>
<accession>A0AAD7FWG0</accession>
<dbReference type="SUPFAM" id="SSF52047">
    <property type="entry name" value="RNI-like"/>
    <property type="match status" value="1"/>
</dbReference>
<sequence>MSTATEIEARIAEVSNSMKVHRDLSKQLHRKELQLRRQLNAANDPIAQLPLEVSSEIFIQCLHPWPDPRADEAPYILLNVCHEWCKIVLSTPTLWSTIRVVFPKANSCKEALCTRLTRARNRPLHIFIEITGPPDPNVLSLVWRESARLKCLSVFLGKTDYSFSREVFEGMKPPSLKSLTTFIFRGGKTTNSCYWSYLVRLLRRCPNLIHLTLDNVMPVNVWVNDAANNLVFPHLRRIVFAPDWEQLPGKADFLKGVSAPQLETLHLPMSRRNFTRVDFQSFLDRSMPPLQELVLDCSNVTGHALTEDALSLMPALAHLKLIAPVPPVMEHFFKILARPYSLLLPSLVHLRIRGVVPPFSDRSWKLVLDGLTARRTQIKHASITIVAGKVKMPPRKIFGSLMDLSADGLYFFLAAGQPEEKDTV</sequence>